<feature type="domain" description="WYL" evidence="1">
    <location>
        <begin position="152"/>
        <end position="217"/>
    </location>
</feature>
<protein>
    <submittedName>
        <fullName evidence="3">WYL domain-containing protein</fullName>
    </submittedName>
</protein>
<dbReference type="EMBL" id="SDKM01000031">
    <property type="protein sequence ID" value="RYP83597.1"/>
    <property type="molecule type" value="Genomic_DNA"/>
</dbReference>
<dbReference type="PANTHER" id="PTHR34580:SF3">
    <property type="entry name" value="PROTEIN PAFB"/>
    <property type="match status" value="1"/>
</dbReference>
<evidence type="ECO:0000259" key="1">
    <source>
        <dbReference type="Pfam" id="PF13280"/>
    </source>
</evidence>
<evidence type="ECO:0000313" key="3">
    <source>
        <dbReference type="EMBL" id="RYP83597.1"/>
    </source>
</evidence>
<dbReference type="Pfam" id="PF25583">
    <property type="entry name" value="WCX"/>
    <property type="match status" value="1"/>
</dbReference>
<dbReference type="InterPro" id="IPR057727">
    <property type="entry name" value="WCX_dom"/>
</dbReference>
<dbReference type="InterPro" id="IPR051534">
    <property type="entry name" value="CBASS_pafABC_assoc_protein"/>
</dbReference>
<evidence type="ECO:0000259" key="2">
    <source>
        <dbReference type="Pfam" id="PF25583"/>
    </source>
</evidence>
<proteinExistence type="predicted"/>
<gene>
    <name evidence="3" type="ORF">EKO23_18455</name>
</gene>
<comment type="caution">
    <text evidence="3">The sequence shown here is derived from an EMBL/GenBank/DDBJ whole genome shotgun (WGS) entry which is preliminary data.</text>
</comment>
<evidence type="ECO:0000313" key="4">
    <source>
        <dbReference type="Proteomes" id="UP000295198"/>
    </source>
</evidence>
<keyword evidence="4" id="KW-1185">Reference proteome</keyword>
<dbReference type="PROSITE" id="PS52050">
    <property type="entry name" value="WYL"/>
    <property type="match status" value="1"/>
</dbReference>
<feature type="domain" description="WCX" evidence="2">
    <location>
        <begin position="277"/>
        <end position="327"/>
    </location>
</feature>
<dbReference type="Proteomes" id="UP000295198">
    <property type="component" value="Unassembled WGS sequence"/>
</dbReference>
<dbReference type="PANTHER" id="PTHR34580">
    <property type="match status" value="1"/>
</dbReference>
<accession>A0A4Q4Z6Y8</accession>
<name>A0A4Q4Z6Y8_9ACTN</name>
<dbReference type="Pfam" id="PF13280">
    <property type="entry name" value="WYL"/>
    <property type="match status" value="1"/>
</dbReference>
<dbReference type="AlphaFoldDB" id="A0A4Q4Z6Y8"/>
<sequence length="338" mass="36936">MSHPGGEAVTKSERLLNLLILLLVQRHYISKQRIRETVPPYAEATNEAFERMFERDKDELRALGVPVEVASIDAFFDEPGYRIRPDDFALPGIDLTADEAAVIGLATRVWQHAGLAAHTSDALAKLTAAGVDVDRTRLDLASPVVTVQDPQFDAFWEASLDRVRVKFDYQRSGSAEVTTRTLEPWGVVSYSGRWYVVGRDADRDEERMFRLSRVRSAVKRVGKGGAYEIPPGTDLREITRRLAPAPNTHHGSVLVRSGTCLGMRRHATGEESGVTGPDGTTGWDRLTVAYGTVSSFAEEVMSYGADACVEAPDEVRDLVVRRLAGALGEPTGSGKGPA</sequence>
<dbReference type="InterPro" id="IPR026881">
    <property type="entry name" value="WYL_dom"/>
</dbReference>
<reference evidence="3 4" key="1">
    <citation type="submission" date="2019-01" db="EMBL/GenBank/DDBJ databases">
        <title>Nocardioides guangzhouensis sp. nov., an actinobacterium isolated from soil.</title>
        <authorList>
            <person name="Fu Y."/>
            <person name="Cai Y."/>
            <person name="Lin Z."/>
            <person name="Chen P."/>
        </authorList>
    </citation>
    <scope>NUCLEOTIDE SEQUENCE [LARGE SCALE GENOMIC DNA]</scope>
    <source>
        <strain evidence="3 4">130</strain>
    </source>
</reference>
<dbReference type="OrthoDB" id="3268930at2"/>
<organism evidence="3 4">
    <name type="scientific">Nocardioides guangzhouensis</name>
    <dbReference type="NCBI Taxonomy" id="2497878"/>
    <lineage>
        <taxon>Bacteria</taxon>
        <taxon>Bacillati</taxon>
        <taxon>Actinomycetota</taxon>
        <taxon>Actinomycetes</taxon>
        <taxon>Propionibacteriales</taxon>
        <taxon>Nocardioidaceae</taxon>
        <taxon>Nocardioides</taxon>
    </lineage>
</organism>